<accession>A0ABT0ZWB8</accession>
<dbReference type="SUPFAM" id="SSF55729">
    <property type="entry name" value="Acyl-CoA N-acyltransferases (Nat)"/>
    <property type="match status" value="1"/>
</dbReference>
<dbReference type="PANTHER" id="PTHR43877">
    <property type="entry name" value="AMINOALKYLPHOSPHONATE N-ACETYLTRANSFERASE-RELATED-RELATED"/>
    <property type="match status" value="1"/>
</dbReference>
<dbReference type="PROSITE" id="PS51186">
    <property type="entry name" value="GNAT"/>
    <property type="match status" value="1"/>
</dbReference>
<evidence type="ECO:0000313" key="4">
    <source>
        <dbReference type="EMBL" id="MCO1655037.1"/>
    </source>
</evidence>
<dbReference type="InterPro" id="IPR000182">
    <property type="entry name" value="GNAT_dom"/>
</dbReference>
<gene>
    <name evidence="4" type="ORF">KDL28_08205</name>
</gene>
<proteinExistence type="predicted"/>
<keyword evidence="2" id="KW-0012">Acyltransferase</keyword>
<dbReference type="InterPro" id="IPR050832">
    <property type="entry name" value="Bact_Acetyltransf"/>
</dbReference>
<evidence type="ECO:0000256" key="2">
    <source>
        <dbReference type="ARBA" id="ARBA00023315"/>
    </source>
</evidence>
<reference evidence="4" key="1">
    <citation type="submission" date="2021-04" db="EMBL/GenBank/DDBJ databases">
        <title>Pseudonocardia sp. nov., isolated from sandy soil of mangrove forest.</title>
        <authorList>
            <person name="Zan Z."/>
            <person name="Huang R."/>
            <person name="Liu W."/>
        </authorList>
    </citation>
    <scope>NUCLEOTIDE SEQUENCE</scope>
    <source>
        <strain evidence="4">S2-4</strain>
    </source>
</reference>
<sequence length="161" mass="17075">MDVPIRELAGGDHEPVVALSLRAWAPVFASMEAVLGPSGVFERFYPDWRVAQRAAVLAACTDAATLVWVAEVGGAVAGFVAVRLDRAEGLGEIHMVAVDPDHQRRGVGSALTAFALDRIREAGMSVAMVETGGDPGHGPARRTYERAGFTAMPVVRYFAAL</sequence>
<evidence type="ECO:0000259" key="3">
    <source>
        <dbReference type="PROSITE" id="PS51186"/>
    </source>
</evidence>
<dbReference type="CDD" id="cd04301">
    <property type="entry name" value="NAT_SF"/>
    <property type="match status" value="1"/>
</dbReference>
<dbReference type="EMBL" id="JAGSOV010000017">
    <property type="protein sequence ID" value="MCO1655037.1"/>
    <property type="molecule type" value="Genomic_DNA"/>
</dbReference>
<name>A0ABT0ZWB8_9PSEU</name>
<evidence type="ECO:0000313" key="5">
    <source>
        <dbReference type="Proteomes" id="UP001165283"/>
    </source>
</evidence>
<keyword evidence="1" id="KW-0808">Transferase</keyword>
<comment type="caution">
    <text evidence="4">The sequence shown here is derived from an EMBL/GenBank/DDBJ whole genome shotgun (WGS) entry which is preliminary data.</text>
</comment>
<organism evidence="4 5">
    <name type="scientific">Pseudonocardia humida</name>
    <dbReference type="NCBI Taxonomy" id="2800819"/>
    <lineage>
        <taxon>Bacteria</taxon>
        <taxon>Bacillati</taxon>
        <taxon>Actinomycetota</taxon>
        <taxon>Actinomycetes</taxon>
        <taxon>Pseudonocardiales</taxon>
        <taxon>Pseudonocardiaceae</taxon>
        <taxon>Pseudonocardia</taxon>
    </lineage>
</organism>
<dbReference type="Proteomes" id="UP001165283">
    <property type="component" value="Unassembled WGS sequence"/>
</dbReference>
<dbReference type="RefSeq" id="WP_252436779.1">
    <property type="nucleotide sequence ID" value="NZ_JAGSOV010000017.1"/>
</dbReference>
<dbReference type="Pfam" id="PF00583">
    <property type="entry name" value="Acetyltransf_1"/>
    <property type="match status" value="1"/>
</dbReference>
<feature type="domain" description="N-acetyltransferase" evidence="3">
    <location>
        <begin position="3"/>
        <end position="161"/>
    </location>
</feature>
<evidence type="ECO:0000256" key="1">
    <source>
        <dbReference type="ARBA" id="ARBA00022679"/>
    </source>
</evidence>
<protein>
    <submittedName>
        <fullName evidence="4">GNAT family N-acetyltransferase</fullName>
    </submittedName>
</protein>
<dbReference type="Gene3D" id="3.40.630.30">
    <property type="match status" value="1"/>
</dbReference>
<dbReference type="InterPro" id="IPR016181">
    <property type="entry name" value="Acyl_CoA_acyltransferase"/>
</dbReference>
<keyword evidence="5" id="KW-1185">Reference proteome</keyword>